<dbReference type="EMBL" id="JH611156">
    <property type="protein sequence ID" value="EJP72182.1"/>
    <property type="molecule type" value="Genomic_DNA"/>
</dbReference>
<reference evidence="1 2" key="1">
    <citation type="journal article" date="2012" name="ISME J.">
        <title>Genomic insights to SAR86, an abundant and uncultivated marine bacterial lineage.</title>
        <authorList>
            <person name="Dupont C.L."/>
            <person name="Rusch D.B."/>
            <person name="Yooseph S."/>
            <person name="Lombardo M.J."/>
            <person name="Richter R.A."/>
            <person name="Valas R."/>
            <person name="Novotny M."/>
            <person name="Yee-Greenbaum J."/>
            <person name="Selengut J.D."/>
            <person name="Haft D.H."/>
            <person name="Halpern A.L."/>
            <person name="Lasken R.S."/>
            <person name="Nealson K."/>
            <person name="Friedman R."/>
            <person name="Venter J.C."/>
        </authorList>
    </citation>
    <scope>NUCLEOTIDE SEQUENCE [LARGE SCALE GENOMIC DNA]</scope>
</reference>
<proteinExistence type="predicted"/>
<evidence type="ECO:0000313" key="1">
    <source>
        <dbReference type="EMBL" id="EJP72182.1"/>
    </source>
</evidence>
<gene>
    <name evidence="1" type="ORF">NT01SARS_0676</name>
</gene>
<accession>J4V0P6</accession>
<dbReference type="HOGENOM" id="CLU_1325573_0_0_6"/>
<name>J4V0P6_9GAMM</name>
<dbReference type="STRING" id="1123866.NT01SARS_0676"/>
<protein>
    <submittedName>
        <fullName evidence="1">Csf-1 protein</fullName>
    </submittedName>
</protein>
<dbReference type="SUPFAM" id="SSF50998">
    <property type="entry name" value="Quinoprotein alcohol dehydrogenase-like"/>
    <property type="match status" value="1"/>
</dbReference>
<organism evidence="1 2">
    <name type="scientific">SAR86 cluster bacterium SAR86A</name>
    <dbReference type="NCBI Taxonomy" id="1123866"/>
    <lineage>
        <taxon>Bacteria</taxon>
        <taxon>Pseudomonadati</taxon>
        <taxon>Pseudomonadota</taxon>
        <taxon>Gammaproteobacteria</taxon>
        <taxon>SAR86 cluster</taxon>
    </lineage>
</organism>
<dbReference type="Proteomes" id="UP000010305">
    <property type="component" value="Unassembled WGS sequence"/>
</dbReference>
<dbReference type="InterPro" id="IPR015943">
    <property type="entry name" value="WD40/YVTN_repeat-like_dom_sf"/>
</dbReference>
<dbReference type="Gene3D" id="2.130.10.10">
    <property type="entry name" value="YVTN repeat-like/Quinoprotein amine dehydrogenase"/>
    <property type="match status" value="1"/>
</dbReference>
<sequence length="207" mass="22960">MDKVAIFGKKGSIAKYDLVKNKPVWVGDISPGYKPNIIGQFEDYIIVFSSSWSSKMVHCFKSDNGDFLWSHYQDYLHSSMIPFIPSSHDGYMYFLSSSREISKMSWKTGKIKFRKRFKKSMFNFNQYFLVIISGDIILVSKKDALIVDKDSGDVQPYSDLGEKLNLKEITAALGDGTAFMSSIYLTHPNPSSDGTVAGGDAGGGGGD</sequence>
<evidence type="ECO:0000313" key="2">
    <source>
        <dbReference type="Proteomes" id="UP000010305"/>
    </source>
</evidence>
<dbReference type="InterPro" id="IPR011047">
    <property type="entry name" value="Quinoprotein_ADH-like_sf"/>
</dbReference>
<dbReference type="AlphaFoldDB" id="J4V0P6"/>